<accession>X1EST1</accession>
<organism evidence="1">
    <name type="scientific">marine sediment metagenome</name>
    <dbReference type="NCBI Taxonomy" id="412755"/>
    <lineage>
        <taxon>unclassified sequences</taxon>
        <taxon>metagenomes</taxon>
        <taxon>ecological metagenomes</taxon>
    </lineage>
</organism>
<feature type="non-terminal residue" evidence="1">
    <location>
        <position position="1"/>
    </location>
</feature>
<evidence type="ECO:0000313" key="1">
    <source>
        <dbReference type="EMBL" id="GAH35622.1"/>
    </source>
</evidence>
<proteinExistence type="predicted"/>
<comment type="caution">
    <text evidence="1">The sequence shown here is derived from an EMBL/GenBank/DDBJ whole genome shotgun (WGS) entry which is preliminary data.</text>
</comment>
<sequence>LPGIEQRDAALKAAGAVPMGDLSEAWDLPR</sequence>
<reference evidence="1" key="1">
    <citation type="journal article" date="2014" name="Front. Microbiol.">
        <title>High frequency of phylogenetically diverse reductive dehalogenase-homologous genes in deep subseafloor sedimentary metagenomes.</title>
        <authorList>
            <person name="Kawai M."/>
            <person name="Futagami T."/>
            <person name="Toyoda A."/>
            <person name="Takaki Y."/>
            <person name="Nishi S."/>
            <person name="Hori S."/>
            <person name="Arai W."/>
            <person name="Tsubouchi T."/>
            <person name="Morono Y."/>
            <person name="Uchiyama I."/>
            <person name="Ito T."/>
            <person name="Fujiyama A."/>
            <person name="Inagaki F."/>
            <person name="Takami H."/>
        </authorList>
    </citation>
    <scope>NUCLEOTIDE SEQUENCE</scope>
    <source>
        <strain evidence="1">Expedition CK06-06</strain>
    </source>
</reference>
<name>X1EST1_9ZZZZ</name>
<gene>
    <name evidence="1" type="ORF">S03H2_25765</name>
</gene>
<dbReference type="AlphaFoldDB" id="X1EST1"/>
<protein>
    <submittedName>
        <fullName evidence="1">Uncharacterized protein</fullName>
    </submittedName>
</protein>
<dbReference type="EMBL" id="BARU01014684">
    <property type="protein sequence ID" value="GAH35622.1"/>
    <property type="molecule type" value="Genomic_DNA"/>
</dbReference>